<name>I1D0L8_9PSEU</name>
<dbReference type="HOGENOM" id="CLU_1795093_0_0_11"/>
<evidence type="ECO:0000313" key="2">
    <source>
        <dbReference type="EMBL" id="EIE98492.1"/>
    </source>
</evidence>
<dbReference type="AlphaFoldDB" id="I1D0L8"/>
<reference evidence="2 3" key="1">
    <citation type="submission" date="2011-09" db="EMBL/GenBank/DDBJ databases">
        <authorList>
            <consortium name="US DOE Joint Genome Institute (JGI-PGF)"/>
            <person name="Lucas S."/>
            <person name="Han J."/>
            <person name="Lapidus A."/>
            <person name="Cheng J.-F."/>
            <person name="Goodwin L."/>
            <person name="Pitluck S."/>
            <person name="Peters L."/>
            <person name="Land M.L."/>
            <person name="Hauser L."/>
            <person name="Brambilla E."/>
            <person name="Klenk H.-P."/>
            <person name="Woyke T.J."/>
        </authorList>
    </citation>
    <scope>NUCLEOTIDE SEQUENCE [LARGE SCALE GENOMIC DNA]</scope>
    <source>
        <strain evidence="2 3">K62</strain>
    </source>
</reference>
<keyword evidence="1" id="KW-0812">Transmembrane</keyword>
<feature type="transmembrane region" description="Helical" evidence="1">
    <location>
        <begin position="87"/>
        <end position="119"/>
    </location>
</feature>
<keyword evidence="1" id="KW-1133">Transmembrane helix</keyword>
<gene>
    <name evidence="2" type="ORF">SacglDRAFT_01576</name>
</gene>
<sequence>MREVKGRARMPLSLKTAVAVLAFQVLANTAVGVLLFVFAAEDIEHGRDVPTLTYVLAVASLAIGVTLLACAVLFVRRSPLARPIVTVLEIFGMISGLIGIVYGAPQAVVGLVLSFLVLLHVYRPESTEWLTASPDTWEDVATVD</sequence>
<feature type="transmembrane region" description="Helical" evidence="1">
    <location>
        <begin position="12"/>
        <end position="40"/>
    </location>
</feature>
<evidence type="ECO:0000256" key="1">
    <source>
        <dbReference type="SAM" id="Phobius"/>
    </source>
</evidence>
<keyword evidence="3" id="KW-1185">Reference proteome</keyword>
<dbReference type="RefSeq" id="WP_005463229.1">
    <property type="nucleotide sequence ID" value="NZ_CM001484.1"/>
</dbReference>
<accession>I1D0L8</accession>
<organism evidence="2 3">
    <name type="scientific">Saccharomonospora glauca K62</name>
    <dbReference type="NCBI Taxonomy" id="928724"/>
    <lineage>
        <taxon>Bacteria</taxon>
        <taxon>Bacillati</taxon>
        <taxon>Actinomycetota</taxon>
        <taxon>Actinomycetes</taxon>
        <taxon>Pseudonocardiales</taxon>
        <taxon>Pseudonocardiaceae</taxon>
        <taxon>Saccharomonospora</taxon>
    </lineage>
</organism>
<reference evidence="3" key="2">
    <citation type="submission" date="2012-01" db="EMBL/GenBank/DDBJ databases">
        <title>Noncontiguous Finished sequence of chromosome of Saccharomonospora glauca K62.</title>
        <authorList>
            <consortium name="US DOE Joint Genome Institute"/>
            <person name="Lucas S."/>
            <person name="Han J."/>
            <person name="Lapidus A."/>
            <person name="Cheng J.-F."/>
            <person name="Goodwin L."/>
            <person name="Pitluck S."/>
            <person name="Peters L."/>
            <person name="Mikhailova N."/>
            <person name="Held B."/>
            <person name="Detter J.C."/>
            <person name="Han C."/>
            <person name="Tapia R."/>
            <person name="Land M."/>
            <person name="Hauser L."/>
            <person name="Kyrpides N."/>
            <person name="Ivanova N."/>
            <person name="Pagani I."/>
            <person name="Brambilla E.-M."/>
            <person name="Klenk H.-P."/>
            <person name="Woyke T."/>
        </authorList>
    </citation>
    <scope>NUCLEOTIDE SEQUENCE [LARGE SCALE GENOMIC DNA]</scope>
    <source>
        <strain evidence="3">K62</strain>
    </source>
</reference>
<dbReference type="Proteomes" id="UP000005087">
    <property type="component" value="Chromosome"/>
</dbReference>
<dbReference type="EMBL" id="CM001484">
    <property type="protein sequence ID" value="EIE98492.1"/>
    <property type="molecule type" value="Genomic_DNA"/>
</dbReference>
<dbReference type="OrthoDB" id="3700531at2"/>
<feature type="transmembrane region" description="Helical" evidence="1">
    <location>
        <begin position="52"/>
        <end position="75"/>
    </location>
</feature>
<protein>
    <submittedName>
        <fullName evidence="2">Uncharacterized protein</fullName>
    </submittedName>
</protein>
<evidence type="ECO:0000313" key="3">
    <source>
        <dbReference type="Proteomes" id="UP000005087"/>
    </source>
</evidence>
<keyword evidence="1" id="KW-0472">Membrane</keyword>
<proteinExistence type="predicted"/>